<dbReference type="EMBL" id="CP014855">
    <property type="protein sequence ID" value="ASJ00335.1"/>
    <property type="molecule type" value="Genomic_DNA"/>
</dbReference>
<evidence type="ECO:0000313" key="8">
    <source>
        <dbReference type="Proteomes" id="UP000250134"/>
    </source>
</evidence>
<dbReference type="Pfam" id="PF07669">
    <property type="entry name" value="Eco57I"/>
    <property type="match status" value="1"/>
</dbReference>
<evidence type="ECO:0000256" key="5">
    <source>
        <dbReference type="ARBA" id="ARBA00047942"/>
    </source>
</evidence>
<gene>
    <name evidence="7" type="ORF">A3K92_01985</name>
</gene>
<dbReference type="REBASE" id="210314">
    <property type="entry name" value="TgoW12ORF1985P"/>
</dbReference>
<reference evidence="7 8" key="1">
    <citation type="submission" date="2016-03" db="EMBL/GenBank/DDBJ databases">
        <title>Complete genome sequence of Thermococcus gorgonarius.</title>
        <authorList>
            <person name="Oger P.M."/>
        </authorList>
    </citation>
    <scope>NUCLEOTIDE SEQUENCE [LARGE SCALE GENOMIC DNA]</scope>
    <source>
        <strain evidence="7 8">W-12</strain>
    </source>
</reference>
<evidence type="ECO:0000256" key="2">
    <source>
        <dbReference type="ARBA" id="ARBA00022603"/>
    </source>
</evidence>
<feature type="domain" description="Type II methyltransferase M.TaqI-like" evidence="6">
    <location>
        <begin position="553"/>
        <end position="853"/>
    </location>
</feature>
<keyword evidence="2" id="KW-0489">Methyltransferase</keyword>
<dbReference type="GO" id="GO:0003676">
    <property type="term" value="F:nucleic acid binding"/>
    <property type="evidence" value="ECO:0007669"/>
    <property type="project" value="InterPro"/>
</dbReference>
<dbReference type="PROSITE" id="PS00092">
    <property type="entry name" value="N6_MTASE"/>
    <property type="match status" value="1"/>
</dbReference>
<dbReference type="InterPro" id="IPR050953">
    <property type="entry name" value="N4_N6_ade-DNA_methylase"/>
</dbReference>
<keyword evidence="4" id="KW-0949">S-adenosyl-L-methionine</keyword>
<keyword evidence="3" id="KW-0808">Transferase</keyword>
<name>A0A2Z2M7H1_THEGO</name>
<proteinExistence type="predicted"/>
<organism evidence="7 8">
    <name type="scientific">Thermococcus gorgonarius</name>
    <dbReference type="NCBI Taxonomy" id="71997"/>
    <lineage>
        <taxon>Archaea</taxon>
        <taxon>Methanobacteriati</taxon>
        <taxon>Methanobacteriota</taxon>
        <taxon>Thermococci</taxon>
        <taxon>Thermococcales</taxon>
        <taxon>Thermococcaceae</taxon>
        <taxon>Thermococcus</taxon>
    </lineage>
</organism>
<evidence type="ECO:0000313" key="7">
    <source>
        <dbReference type="EMBL" id="ASJ00335.1"/>
    </source>
</evidence>
<protein>
    <recommendedName>
        <fullName evidence="1">site-specific DNA-methyltransferase (adenine-specific)</fullName>
        <ecNumber evidence="1">2.1.1.72</ecNumber>
    </recommendedName>
</protein>
<dbReference type="Gene3D" id="3.40.50.150">
    <property type="entry name" value="Vaccinia Virus protein VP39"/>
    <property type="match status" value="1"/>
</dbReference>
<evidence type="ECO:0000256" key="4">
    <source>
        <dbReference type="ARBA" id="ARBA00022691"/>
    </source>
</evidence>
<keyword evidence="8" id="KW-1185">Reference proteome</keyword>
<dbReference type="PANTHER" id="PTHR33841:SF1">
    <property type="entry name" value="DNA METHYLTRANSFERASE A"/>
    <property type="match status" value="1"/>
</dbReference>
<dbReference type="SUPFAM" id="SSF53335">
    <property type="entry name" value="S-adenosyl-L-methionine-dependent methyltransferases"/>
    <property type="match status" value="1"/>
</dbReference>
<evidence type="ECO:0000256" key="3">
    <source>
        <dbReference type="ARBA" id="ARBA00022679"/>
    </source>
</evidence>
<sequence length="1335" mass="154831">MSIESKDVAEKAGLIESLLTNLEAETTTDDAMDIFREIFEHWGFDREDYEIERDDLDEFVDENTGELRIISIAHSTLNFYVIYAETWKDTLKYRQKLVKNLLKFTSYSSDISFANFILVLDVKENPKSQKHKYWKLIIPIYQRKLESAKLNVYVIDPEEKKFRTLAANMAKVALELSKHDTLSASLIKDALNRYMLIRPLTEEFFREYKKNYYELKNWIKERYGHKLRALCPEDYLLTGESTEIPKAKREEIFVERAAKTFAHTLFNRLMFVYFLQKKGWIVDLSTLRKDLKDEVDVKNFVRWLHDQYEEYGGNFYRDYLRTLFLYAMNRPRKGYSRRNIEEIKAIPSPVVRDVFIYGVPYFNGGLFSPVEMAGVNLDEVITEIDDKLMTEIVMGFFEAYNFTVTEETPYEVEVAVDPAMLGKIYESLIAEEEQVESEEERRASGIFYTPRSEVDFMCRMAVYEYLERNTKLDKDVLMKFVFTPSYEWNPKDLSWEQIDALEKALNDVKVVDPAAGSGAFLVGMYHLLIELHEKLTEDSVVTYKKKLEIIRDNIYGVDIKDWAIRVAKLRLWLALIEGEGKLPNEPILPNLETKLAVGDSLAPPHFVLKIGGKKKVVEIPLAKFRESLKLLWAKKGASEAIVAYKELVKKYYLGERIDGKSVTLKDIERAKWGALQEFLERALEEELKAKEKKEVKLLLEAVKNEDFSALEKPPFIWELDFPDVMLEKRGFDIVIANPPYVRQEKIYPEYYDLAEFQMLPKKEQEKLKKDYKNKIKAHMETILKEKFLYPGDPSLPGRSDLYAYFFIQSVNLLNPNGSLVFITSNSWLDVDFGKALQEFFIRATYLKAVIDYTKRSFEQADVNTVITVLTRKPSKLFNLIDEKSFTNFVLLKVGFEGVDRRLVSKILEPHFDQKGIEVFGGIVHSYEDDDVRVRSVKTVELAKMGGFKIQPFLVGTYTLQGEYKGMKWGGILIRAPRIFYVILDKGRGKLVKLGEIAEIKYGIKTGINDFFYVEPIKDPVKFPKCSICGKTHEDDPLLVPVKNPRGWEGYIEKEFLVPVLKSPREIKKLAVEPSTLSTRLFLCPKSKEELKLEGKVHALSYIEWGEKQTSKGHQGKQAKGVPFPQISSVQGRRYWYDASNSIKYFDFVCNRFFNDRFFFAYFTERIPIDQTFYGAVVKGREKNPDDFLFQIALLNSTVEVLIASFFGRTGLGEGVLQYALYEMEDLISLNATEMKLSPSQKHIVIQAFEQMANRPIKSIFEELGLPKPNRDLSNINPEDVSLDKVLPDRRELDRVIFEALGLTEEEQLEVYKAVVELVKARLVKAKTFSKKKGKR</sequence>
<dbReference type="GO" id="GO:0009007">
    <property type="term" value="F:site-specific DNA-methyltransferase (adenine-specific) activity"/>
    <property type="evidence" value="ECO:0007669"/>
    <property type="project" value="UniProtKB-EC"/>
</dbReference>
<dbReference type="InterPro" id="IPR002052">
    <property type="entry name" value="DNA_methylase_N6_adenine_CS"/>
</dbReference>
<accession>A0A2Z2M7H1</accession>
<comment type="catalytic activity">
    <reaction evidence="5">
        <text>a 2'-deoxyadenosine in DNA + S-adenosyl-L-methionine = an N(6)-methyl-2'-deoxyadenosine in DNA + S-adenosyl-L-homocysteine + H(+)</text>
        <dbReference type="Rhea" id="RHEA:15197"/>
        <dbReference type="Rhea" id="RHEA-COMP:12418"/>
        <dbReference type="Rhea" id="RHEA-COMP:12419"/>
        <dbReference type="ChEBI" id="CHEBI:15378"/>
        <dbReference type="ChEBI" id="CHEBI:57856"/>
        <dbReference type="ChEBI" id="CHEBI:59789"/>
        <dbReference type="ChEBI" id="CHEBI:90615"/>
        <dbReference type="ChEBI" id="CHEBI:90616"/>
        <dbReference type="EC" id="2.1.1.72"/>
    </reaction>
</comment>
<dbReference type="KEGG" id="tgg:A3K92_01985"/>
<dbReference type="OrthoDB" id="45790at2157"/>
<dbReference type="GO" id="GO:0032259">
    <property type="term" value="P:methylation"/>
    <property type="evidence" value="ECO:0007669"/>
    <property type="project" value="UniProtKB-KW"/>
</dbReference>
<dbReference type="PANTHER" id="PTHR33841">
    <property type="entry name" value="DNA METHYLTRANSFERASE YEEA-RELATED"/>
    <property type="match status" value="1"/>
</dbReference>
<dbReference type="GO" id="GO:0006304">
    <property type="term" value="P:DNA modification"/>
    <property type="evidence" value="ECO:0007669"/>
    <property type="project" value="InterPro"/>
</dbReference>
<evidence type="ECO:0000259" key="6">
    <source>
        <dbReference type="Pfam" id="PF07669"/>
    </source>
</evidence>
<dbReference type="InterPro" id="IPR029063">
    <property type="entry name" value="SAM-dependent_MTases_sf"/>
</dbReference>
<dbReference type="InterPro" id="IPR011639">
    <property type="entry name" value="MethylTrfase_TaqI-like_dom"/>
</dbReference>
<dbReference type="EC" id="2.1.1.72" evidence="1"/>
<dbReference type="PRINTS" id="PR00507">
    <property type="entry name" value="N12N6MTFRASE"/>
</dbReference>
<dbReference type="Proteomes" id="UP000250134">
    <property type="component" value="Chromosome"/>
</dbReference>
<evidence type="ECO:0000256" key="1">
    <source>
        <dbReference type="ARBA" id="ARBA00011900"/>
    </source>
</evidence>